<dbReference type="Proteomes" id="UP001178148">
    <property type="component" value="Unassembled WGS sequence"/>
</dbReference>
<keyword evidence="2" id="KW-1185">Reference proteome</keyword>
<evidence type="ECO:0000313" key="2">
    <source>
        <dbReference type="Proteomes" id="UP001178148"/>
    </source>
</evidence>
<name>A0AA90NK61_9GAMM</name>
<gene>
    <name evidence="1" type="ORF">QS748_02260</name>
</gene>
<accession>A0AA90NK61</accession>
<protein>
    <submittedName>
        <fullName evidence="1">Uncharacterized protein</fullName>
    </submittedName>
</protein>
<comment type="caution">
    <text evidence="1">The sequence shown here is derived from an EMBL/GenBank/DDBJ whole genome shotgun (WGS) entry which is preliminary data.</text>
</comment>
<dbReference type="EMBL" id="JASXSV010000002">
    <property type="protein sequence ID" value="MDP0588077.1"/>
    <property type="molecule type" value="Genomic_DNA"/>
</dbReference>
<organism evidence="1 2">
    <name type="scientific">Candidatus Endonucleibacter bathymodioli</name>
    <dbReference type="NCBI Taxonomy" id="539814"/>
    <lineage>
        <taxon>Bacteria</taxon>
        <taxon>Pseudomonadati</taxon>
        <taxon>Pseudomonadota</taxon>
        <taxon>Gammaproteobacteria</taxon>
        <taxon>Oceanospirillales</taxon>
        <taxon>Endozoicomonadaceae</taxon>
        <taxon>Candidatus Endonucleibacter</taxon>
    </lineage>
</organism>
<sequence length="124" mass="14591">MTTPNFFRWQRESFEISFLQLRNHHSNDRSQARYDVTILDDGFLVTTLYDLSIPYHTDINHHDFEKQSIEAVVNFIFSDDSGHVTTNWRSGLRRNRLIELSKDLNAWQKMLSEDSISPVSNTTI</sequence>
<proteinExistence type="predicted"/>
<evidence type="ECO:0000313" key="1">
    <source>
        <dbReference type="EMBL" id="MDP0588077.1"/>
    </source>
</evidence>
<dbReference type="AlphaFoldDB" id="A0AA90NK61"/>
<reference evidence="1 2" key="1">
    <citation type="journal article" date="2023" name="bioRxiv">
        <title>An intranuclear bacterial parasite of deep-sea mussels expresses apoptosis inhibitors acquired from its host.</title>
        <authorList>
            <person name="Gonzalez Porras M.A."/>
            <person name="Assie A."/>
            <person name="Tietjen M."/>
            <person name="Violette M."/>
            <person name="Kleiner M."/>
            <person name="Gruber-Vodicka H."/>
            <person name="Dubilier N."/>
            <person name="Leisch N."/>
        </authorList>
    </citation>
    <scope>NUCLEOTIDE SEQUENCE [LARGE SCALE GENOMIC DNA]</scope>
    <source>
        <strain evidence="1">IAP13</strain>
    </source>
</reference>